<gene>
    <name evidence="4" type="primary">SCL30A_1</name>
    <name evidence="4" type="ORF">Zm00014a_042626</name>
</gene>
<dbReference type="InterPro" id="IPR050441">
    <property type="entry name" value="RBM"/>
</dbReference>
<dbReference type="SUPFAM" id="SSF54928">
    <property type="entry name" value="RNA-binding domain, RBD"/>
    <property type="match status" value="1"/>
</dbReference>
<dbReference type="InterPro" id="IPR000504">
    <property type="entry name" value="RRM_dom"/>
</dbReference>
<dbReference type="FunFam" id="3.30.70.330:FF:001427">
    <property type="entry name" value="Uncharacterized protein"/>
    <property type="match status" value="1"/>
</dbReference>
<feature type="domain" description="RRM" evidence="3">
    <location>
        <begin position="39"/>
        <end position="117"/>
    </location>
</feature>
<dbReference type="InterPro" id="IPR012677">
    <property type="entry name" value="Nucleotide-bd_a/b_plait_sf"/>
</dbReference>
<feature type="compositionally biased region" description="Low complexity" evidence="2">
    <location>
        <begin position="151"/>
        <end position="166"/>
    </location>
</feature>
<comment type="caution">
    <text evidence="4">The sequence shown here is derived from an EMBL/GenBank/DDBJ whole genome shotgun (WGS) entry which is preliminary data.</text>
</comment>
<feature type="compositionally biased region" description="Basic and acidic residues" evidence="2">
    <location>
        <begin position="119"/>
        <end position="142"/>
    </location>
</feature>
<dbReference type="ExpressionAtlas" id="A0A3L6DDU6">
    <property type="expression patterns" value="baseline and differential"/>
</dbReference>
<sequence>MGRSYNHSPSPPRGYRRRTRSPSPRGRYGGRDTDRDLPTSLLVRNLRRDCRPDDLRRPFGKFGPVKDIYLPKDYYTREPRGFGFIQYFDPEDASDAKYYMDGKMLLGREIAVVFAEENRKKPSDMRAREKISGRGRSYDGRLRSRSPGLNGSPRGRSRSQSRSYSPAPKRKHYSSVPIQLIGSHTILTGPRLLDLGRDLCRVPQLSTDQGVQAPLLAGLLIGRGLFLLASELIWQRSGIHGPSNRLSHWSRSQ</sequence>
<dbReference type="PANTHER" id="PTHR48034">
    <property type="entry name" value="TRANSFORMER-2 SEX-DETERMINING PROTEIN-RELATED"/>
    <property type="match status" value="1"/>
</dbReference>
<dbReference type="GO" id="GO:0003723">
    <property type="term" value="F:RNA binding"/>
    <property type="evidence" value="ECO:0007669"/>
    <property type="project" value="UniProtKB-UniRule"/>
</dbReference>
<dbReference type="InterPro" id="IPR035979">
    <property type="entry name" value="RBD_domain_sf"/>
</dbReference>
<dbReference type="PROSITE" id="PS50102">
    <property type="entry name" value="RRM"/>
    <property type="match status" value="1"/>
</dbReference>
<dbReference type="AlphaFoldDB" id="A0A3L6DDU6"/>
<evidence type="ECO:0000313" key="4">
    <source>
        <dbReference type="EMBL" id="PWZ06669.1"/>
    </source>
</evidence>
<dbReference type="Proteomes" id="UP000251960">
    <property type="component" value="Chromosome 9"/>
</dbReference>
<name>A0A3L6DDU6_MAIZE</name>
<organism evidence="4">
    <name type="scientific">Zea mays</name>
    <name type="common">Maize</name>
    <dbReference type="NCBI Taxonomy" id="4577"/>
    <lineage>
        <taxon>Eukaryota</taxon>
        <taxon>Viridiplantae</taxon>
        <taxon>Streptophyta</taxon>
        <taxon>Embryophyta</taxon>
        <taxon>Tracheophyta</taxon>
        <taxon>Spermatophyta</taxon>
        <taxon>Magnoliopsida</taxon>
        <taxon>Liliopsida</taxon>
        <taxon>Poales</taxon>
        <taxon>Poaceae</taxon>
        <taxon>PACMAD clade</taxon>
        <taxon>Panicoideae</taxon>
        <taxon>Andropogonodae</taxon>
        <taxon>Andropogoneae</taxon>
        <taxon>Tripsacinae</taxon>
        <taxon>Zea</taxon>
    </lineage>
</organism>
<evidence type="ECO:0000259" key="3">
    <source>
        <dbReference type="PROSITE" id="PS50102"/>
    </source>
</evidence>
<evidence type="ECO:0000256" key="2">
    <source>
        <dbReference type="SAM" id="MobiDB-lite"/>
    </source>
</evidence>
<accession>A0A3L6DDU6</accession>
<dbReference type="EMBL" id="NCVQ01000010">
    <property type="protein sequence ID" value="PWZ06669.1"/>
    <property type="molecule type" value="Genomic_DNA"/>
</dbReference>
<reference evidence="4" key="1">
    <citation type="journal article" date="2018" name="Nat. Genet.">
        <title>Extensive intraspecific gene order and gene structural variations between Mo17 and other maize genomes.</title>
        <authorList>
            <person name="Sun S."/>
            <person name="Zhou Y."/>
            <person name="Chen J."/>
            <person name="Shi J."/>
            <person name="Zhao H."/>
            <person name="Zhao H."/>
            <person name="Song W."/>
            <person name="Zhang M."/>
            <person name="Cui Y."/>
            <person name="Dong X."/>
            <person name="Liu H."/>
            <person name="Ma X."/>
            <person name="Jiao Y."/>
            <person name="Wang B."/>
            <person name="Wei X."/>
            <person name="Stein J.C."/>
            <person name="Glaubitz J.C."/>
            <person name="Lu F."/>
            <person name="Yu G."/>
            <person name="Liang C."/>
            <person name="Fengler K."/>
            <person name="Li B."/>
            <person name="Rafalski A."/>
            <person name="Schnable P.S."/>
            <person name="Ware D.H."/>
            <person name="Buckler E.S."/>
            <person name="Lai J."/>
        </authorList>
    </citation>
    <scope>NUCLEOTIDE SEQUENCE [LARGE SCALE GENOMIC DNA]</scope>
    <source>
        <tissue evidence="4">Seedling</tissue>
    </source>
</reference>
<dbReference type="Gene3D" id="3.30.70.330">
    <property type="match status" value="1"/>
</dbReference>
<proteinExistence type="predicted"/>
<protein>
    <submittedName>
        <fullName evidence="4">Serine/arginine-rich SC35-like splicing factor SCL30A</fullName>
    </submittedName>
</protein>
<feature type="region of interest" description="Disordered" evidence="2">
    <location>
        <begin position="1"/>
        <end position="38"/>
    </location>
</feature>
<dbReference type="Pfam" id="PF00076">
    <property type="entry name" value="RRM_1"/>
    <property type="match status" value="1"/>
</dbReference>
<dbReference type="SMART" id="SM00360">
    <property type="entry name" value="RRM"/>
    <property type="match status" value="1"/>
</dbReference>
<keyword evidence="1" id="KW-0694">RNA-binding</keyword>
<evidence type="ECO:0000256" key="1">
    <source>
        <dbReference type="PROSITE-ProRule" id="PRU00176"/>
    </source>
</evidence>
<feature type="region of interest" description="Disordered" evidence="2">
    <location>
        <begin position="119"/>
        <end position="171"/>
    </location>
</feature>